<evidence type="ECO:0000256" key="2">
    <source>
        <dbReference type="ARBA" id="ARBA00022490"/>
    </source>
</evidence>
<evidence type="ECO:0000256" key="1">
    <source>
        <dbReference type="ARBA" id="ARBA00004245"/>
    </source>
</evidence>
<protein>
    <submittedName>
        <fullName evidence="5">Uncharacterized protein</fullName>
    </submittedName>
</protein>
<proteinExistence type="predicted"/>
<dbReference type="SUPFAM" id="SSF52047">
    <property type="entry name" value="RNI-like"/>
    <property type="match status" value="2"/>
</dbReference>
<dbReference type="EMBL" id="CDMZ01004078">
    <property type="protein sequence ID" value="CUC10458.1"/>
    <property type="molecule type" value="Genomic_DNA"/>
</dbReference>
<organism evidence="5">
    <name type="scientific">Chromera velia CCMP2878</name>
    <dbReference type="NCBI Taxonomy" id="1169474"/>
    <lineage>
        <taxon>Eukaryota</taxon>
        <taxon>Sar</taxon>
        <taxon>Alveolata</taxon>
        <taxon>Colpodellida</taxon>
        <taxon>Chromeraceae</taxon>
        <taxon>Chromera</taxon>
    </lineage>
</organism>
<feature type="compositionally biased region" description="Basic and acidic residues" evidence="4">
    <location>
        <begin position="15"/>
        <end position="24"/>
    </location>
</feature>
<dbReference type="PANTHER" id="PTHR24107">
    <property type="entry name" value="YNEIN REGULATORY COMPLEX SUBUNIT 5"/>
    <property type="match status" value="1"/>
</dbReference>
<dbReference type="Pfam" id="PF13516">
    <property type="entry name" value="LRR_6"/>
    <property type="match status" value="3"/>
</dbReference>
<name>A0A0K6S9W6_9ALVE</name>
<gene>
    <name evidence="5" type="ORF">Cvel_8909.t2</name>
</gene>
<dbReference type="VEuPathDB" id="CryptoDB:Cvel_8909"/>
<accession>A0A0K6S9W6</accession>
<dbReference type="SMART" id="SM00368">
    <property type="entry name" value="LRR_RI"/>
    <property type="match status" value="5"/>
</dbReference>
<evidence type="ECO:0000256" key="3">
    <source>
        <dbReference type="ARBA" id="ARBA00023212"/>
    </source>
</evidence>
<keyword evidence="3" id="KW-0206">Cytoskeleton</keyword>
<evidence type="ECO:0000256" key="4">
    <source>
        <dbReference type="SAM" id="MobiDB-lite"/>
    </source>
</evidence>
<dbReference type="InterPro" id="IPR001611">
    <property type="entry name" value="Leu-rich_rpt"/>
</dbReference>
<dbReference type="InterPro" id="IPR032675">
    <property type="entry name" value="LRR_dom_sf"/>
</dbReference>
<dbReference type="PANTHER" id="PTHR24107:SF2">
    <property type="entry name" value="NLR FAMILY CARD DOMAIN CONTAINING 3"/>
    <property type="match status" value="1"/>
</dbReference>
<reference evidence="5" key="1">
    <citation type="submission" date="2014-11" db="EMBL/GenBank/DDBJ databases">
        <title>Molecular phylogeny of cliff fern family Woodsiaceae with morphological implications.</title>
        <authorList>
            <person name="Shao Y.-Z."/>
            <person name="Wei R."/>
            <person name="Zhang X.-C."/>
        </authorList>
    </citation>
    <scope>NUCLEOTIDE SEQUENCE</scope>
</reference>
<dbReference type="GO" id="GO:0005856">
    <property type="term" value="C:cytoskeleton"/>
    <property type="evidence" value="ECO:0007669"/>
    <property type="project" value="UniProtKB-SubCell"/>
</dbReference>
<feature type="region of interest" description="Disordered" evidence="4">
    <location>
        <begin position="1"/>
        <end position="24"/>
    </location>
</feature>
<dbReference type="PhylomeDB" id="A0A0K6S9W6"/>
<evidence type="ECO:0000313" key="5">
    <source>
        <dbReference type="EMBL" id="CUC10458.1"/>
    </source>
</evidence>
<feature type="compositionally biased region" description="Polar residues" evidence="4">
    <location>
        <begin position="1"/>
        <end position="12"/>
    </location>
</feature>
<keyword evidence="2" id="KW-0963">Cytoplasm</keyword>
<sequence length="1047" mass="114014">MPQSTTTEQNSPPVEGEKRRNGRDVAEKANSELWVLLDHASPTIEEISKMGCRRNGFGIALLLLQFMRKERLHLHLPLETLDLSDFSLSSSTLKLLLSSIPLDSSHLETLKCGPTVSRGDCLSVLLDFLRLKAGAAGGTPSICLKTLDLTKCDLDDDACTRLLMNLPPSLIQLDLSGRSAVRLHSVFCAFDDERTTKHKSPPPLGVHPDNRLHFRCMEAVGSVLSSGSLSSLVSVDLSDNPLGPPGFRALSKGLSLASHPLPLQCLRLAQTRAQAEGVRELAEALKEKKMTSLQTLDLEGNEMKEEGLKHLTSAFSTGAVPQLRVLILKSNQLITHYCLRAFFHRSVLSELEVLDLSEDKRTCKSLSRYGGSYSDFEAVASPSRFPKLRRLDLGCSRPVMSSSEFDSFASGLGVDGASPLEEIVFTDGNRGSVSDGVVAFADALSSGHLPQLRGLTLHRPSDLRGEEFATLCESLTTGNAARLQTLDLEFRPVDPDATTGVLAIGKAMREKGLYSLESFRLSIRSGVGGAAMSALGMAMGWGGCPRLKNLDLEWAEEGDEGVAGIAEGLSMRGLSSLRDLSLRVRCYWEEKGGGQGEGEGEKKRWGDGCVALGEFLSTHQVPCLEIVRLDWFSNPSLCSLCEGLSRGRVPPEVSMDLRLDADDGKFVFFPEIRRSRSEREKDLEVGMTRLNDVIRADKLAGLRKVGLALGELGYLQPPQAVGVAFGEALAHAEFLEEVEMNCPFDEWFSAFLKGLSRGPPGCLSALRSLRFPVVSYNCSSVDAEGAQSLSAIICRGLVPSLSDLKLTLSRTGVEGMQALRDAFSSPHVSALRRLKFSFTPRHPEALQSASNDEFDRSYGDELRILSVAFSSGRLCRLTELKLKGIGGICDIRALCVGLGSGQLTSLRTLSLKRVQFTSGICLDGGVMGCRALSEALVVEKVPALGTLEVVKSQLRTEGLRALVEGWEDHNPPLLRHLNLRNNMLTKYATDPLLSLQRAKTMPSLECVDLIGNPLDEEYVLQWGSVDNFRYPGGDIDLRSDCGMYEVD</sequence>
<dbReference type="Gene3D" id="3.80.10.10">
    <property type="entry name" value="Ribonuclease Inhibitor"/>
    <property type="match status" value="4"/>
</dbReference>
<comment type="subcellular location">
    <subcellularLocation>
        <location evidence="1">Cytoplasm</location>
        <location evidence="1">Cytoskeleton</location>
    </subcellularLocation>
</comment>
<dbReference type="AlphaFoldDB" id="A0A0K6S9W6"/>
<dbReference type="InterPro" id="IPR052410">
    <property type="entry name" value="DRC5"/>
</dbReference>